<dbReference type="PROSITE" id="PS50088">
    <property type="entry name" value="ANK_REPEAT"/>
    <property type="match status" value="2"/>
</dbReference>
<dbReference type="OrthoDB" id="5406014at2759"/>
<evidence type="ECO:0000256" key="1">
    <source>
        <dbReference type="ARBA" id="ARBA00022737"/>
    </source>
</evidence>
<sequence>MFPQECKSSHHALVRAISAGRPRQVGMMLEAGANPDERDECGKTPLIHAVFVDDPKSRHKIVKTLLNKGAAVSTADATGRNALSWACMQGKDREVDLLLQYSDPNLDLNHNDVSGRTALFHAATSGSAASVKLMVDSLIERGMSVDVADFNGVTPLMQTLSLGFDVCATILVKQGKASTTVADSNFLSAFDWAKPSHGSPVPHTHLPAITESPGNVTEWRRGSGLCRMCTSITETEFDSCYGSESSYCEDGLLDLDTRRRSQSFSDDDIFDLASLSLADFSPKRRRSSQDSGSESMHDGLPPINRRPGSAVRRPKPHIRRNTVSGRLGNIRESADHDDVFFDDDDCHSALSDQTEMRRQHGFPMISEGRFSLASRADGSTKPLTALRAQIDKLL</sequence>
<dbReference type="AlphaFoldDB" id="A0A8B7XJX9"/>
<dbReference type="InterPro" id="IPR050745">
    <property type="entry name" value="Multifunctional_regulatory"/>
</dbReference>
<protein>
    <submittedName>
        <fullName evidence="6">Neurogenic locus notch homolog protein 4-like</fullName>
    </submittedName>
</protein>
<accession>A0A8B7XJX9</accession>
<feature type="repeat" description="ANK" evidence="3">
    <location>
        <begin position="41"/>
        <end position="77"/>
    </location>
</feature>
<evidence type="ECO:0000313" key="5">
    <source>
        <dbReference type="Proteomes" id="UP000694845"/>
    </source>
</evidence>
<dbReference type="PROSITE" id="PS50297">
    <property type="entry name" value="ANK_REP_REGION"/>
    <property type="match status" value="1"/>
</dbReference>
<feature type="region of interest" description="Disordered" evidence="4">
    <location>
        <begin position="281"/>
        <end position="319"/>
    </location>
</feature>
<evidence type="ECO:0000256" key="2">
    <source>
        <dbReference type="ARBA" id="ARBA00023043"/>
    </source>
</evidence>
<dbReference type="KEGG" id="aplc:110973625"/>
<dbReference type="SMART" id="SM00248">
    <property type="entry name" value="ANK"/>
    <property type="match status" value="5"/>
</dbReference>
<dbReference type="GeneID" id="110973625"/>
<dbReference type="Gene3D" id="1.25.40.20">
    <property type="entry name" value="Ankyrin repeat-containing domain"/>
    <property type="match status" value="1"/>
</dbReference>
<dbReference type="GO" id="GO:0005737">
    <property type="term" value="C:cytoplasm"/>
    <property type="evidence" value="ECO:0007669"/>
    <property type="project" value="TreeGrafter"/>
</dbReference>
<organism evidence="5 6">
    <name type="scientific">Acanthaster planci</name>
    <name type="common">Crown-of-thorns starfish</name>
    <dbReference type="NCBI Taxonomy" id="133434"/>
    <lineage>
        <taxon>Eukaryota</taxon>
        <taxon>Metazoa</taxon>
        <taxon>Echinodermata</taxon>
        <taxon>Eleutherozoa</taxon>
        <taxon>Asterozoa</taxon>
        <taxon>Asteroidea</taxon>
        <taxon>Valvatacea</taxon>
        <taxon>Valvatida</taxon>
        <taxon>Acanthasteridae</taxon>
        <taxon>Acanthaster</taxon>
    </lineage>
</organism>
<gene>
    <name evidence="6" type="primary">LOC110973625</name>
</gene>
<dbReference type="InterPro" id="IPR002110">
    <property type="entry name" value="Ankyrin_rpt"/>
</dbReference>
<evidence type="ECO:0000313" key="6">
    <source>
        <dbReference type="RefSeq" id="XP_022080260.1"/>
    </source>
</evidence>
<evidence type="ECO:0000256" key="4">
    <source>
        <dbReference type="SAM" id="MobiDB-lite"/>
    </source>
</evidence>
<keyword evidence="5" id="KW-1185">Reference proteome</keyword>
<dbReference type="Proteomes" id="UP000694845">
    <property type="component" value="Unplaced"/>
</dbReference>
<dbReference type="Pfam" id="PF12796">
    <property type="entry name" value="Ank_2"/>
    <property type="match status" value="1"/>
</dbReference>
<dbReference type="InterPro" id="IPR036770">
    <property type="entry name" value="Ankyrin_rpt-contain_sf"/>
</dbReference>
<dbReference type="OMA" id="ECKSSHH"/>
<dbReference type="PANTHER" id="PTHR24189:SF50">
    <property type="entry name" value="ANKYRIN REPEAT AND SOCS BOX PROTEIN 2"/>
    <property type="match status" value="1"/>
</dbReference>
<keyword evidence="2 3" id="KW-0040">ANK repeat</keyword>
<dbReference type="PANTHER" id="PTHR24189">
    <property type="entry name" value="MYOTROPHIN"/>
    <property type="match status" value="1"/>
</dbReference>
<feature type="repeat" description="ANK" evidence="3">
    <location>
        <begin position="114"/>
        <end position="150"/>
    </location>
</feature>
<keyword evidence="1" id="KW-0677">Repeat</keyword>
<dbReference type="GO" id="GO:0005634">
    <property type="term" value="C:nucleus"/>
    <property type="evidence" value="ECO:0007669"/>
    <property type="project" value="TreeGrafter"/>
</dbReference>
<name>A0A8B7XJX9_ACAPL</name>
<dbReference type="SUPFAM" id="SSF48403">
    <property type="entry name" value="Ankyrin repeat"/>
    <property type="match status" value="1"/>
</dbReference>
<dbReference type="RefSeq" id="XP_022080260.1">
    <property type="nucleotide sequence ID" value="XM_022224568.1"/>
</dbReference>
<reference evidence="6" key="1">
    <citation type="submission" date="2025-08" db="UniProtKB">
        <authorList>
            <consortium name="RefSeq"/>
        </authorList>
    </citation>
    <scope>IDENTIFICATION</scope>
</reference>
<evidence type="ECO:0000256" key="3">
    <source>
        <dbReference type="PROSITE-ProRule" id="PRU00023"/>
    </source>
</evidence>
<proteinExistence type="predicted"/>